<gene>
    <name evidence="1" type="ORF">B0H15DRAFT_841442</name>
</gene>
<name>A0AAD6XRY2_9AGAR</name>
<dbReference type="Proteomes" id="UP001222325">
    <property type="component" value="Unassembled WGS sequence"/>
</dbReference>
<accession>A0AAD6XRY2</accession>
<dbReference type="AlphaFoldDB" id="A0AAD6XRY2"/>
<sequence>MAFNPFNAPQRSTVYPRSTRNVKGMGAMKKGHRTSGDMWINVKRSWGGFSRGGYFNENLTIGEFVAQVIRDVSTEEGFQLFQEGWYLEVQSFRKALDPDEHVEMLKERFNGAETVHAKVFNEHGQLLDYEYGTGWYLH</sequence>
<evidence type="ECO:0000313" key="1">
    <source>
        <dbReference type="EMBL" id="KAJ7088462.1"/>
    </source>
</evidence>
<comment type="caution">
    <text evidence="1">The sequence shown here is derived from an EMBL/GenBank/DDBJ whole genome shotgun (WGS) entry which is preliminary data.</text>
</comment>
<evidence type="ECO:0000313" key="2">
    <source>
        <dbReference type="Proteomes" id="UP001222325"/>
    </source>
</evidence>
<reference evidence="1" key="1">
    <citation type="submission" date="2023-03" db="EMBL/GenBank/DDBJ databases">
        <title>Massive genome expansion in bonnet fungi (Mycena s.s.) driven by repeated elements and novel gene families across ecological guilds.</title>
        <authorList>
            <consortium name="Lawrence Berkeley National Laboratory"/>
            <person name="Harder C.B."/>
            <person name="Miyauchi S."/>
            <person name="Viragh M."/>
            <person name="Kuo A."/>
            <person name="Thoen E."/>
            <person name="Andreopoulos B."/>
            <person name="Lu D."/>
            <person name="Skrede I."/>
            <person name="Drula E."/>
            <person name="Henrissat B."/>
            <person name="Morin E."/>
            <person name="Kohler A."/>
            <person name="Barry K."/>
            <person name="LaButti K."/>
            <person name="Morin E."/>
            <person name="Salamov A."/>
            <person name="Lipzen A."/>
            <person name="Mereny Z."/>
            <person name="Hegedus B."/>
            <person name="Baldrian P."/>
            <person name="Stursova M."/>
            <person name="Weitz H."/>
            <person name="Taylor A."/>
            <person name="Grigoriev I.V."/>
            <person name="Nagy L.G."/>
            <person name="Martin F."/>
            <person name="Kauserud H."/>
        </authorList>
    </citation>
    <scope>NUCLEOTIDE SEQUENCE</scope>
    <source>
        <strain evidence="1">CBHHK173m</strain>
    </source>
</reference>
<proteinExistence type="predicted"/>
<protein>
    <submittedName>
        <fullName evidence="1">Uncharacterized protein</fullName>
    </submittedName>
</protein>
<dbReference type="EMBL" id="JARJCN010000026">
    <property type="protein sequence ID" value="KAJ7088462.1"/>
    <property type="molecule type" value="Genomic_DNA"/>
</dbReference>
<organism evidence="1 2">
    <name type="scientific">Mycena belliarum</name>
    <dbReference type="NCBI Taxonomy" id="1033014"/>
    <lineage>
        <taxon>Eukaryota</taxon>
        <taxon>Fungi</taxon>
        <taxon>Dikarya</taxon>
        <taxon>Basidiomycota</taxon>
        <taxon>Agaricomycotina</taxon>
        <taxon>Agaricomycetes</taxon>
        <taxon>Agaricomycetidae</taxon>
        <taxon>Agaricales</taxon>
        <taxon>Marasmiineae</taxon>
        <taxon>Mycenaceae</taxon>
        <taxon>Mycena</taxon>
    </lineage>
</organism>
<keyword evidence="2" id="KW-1185">Reference proteome</keyword>